<dbReference type="AlphaFoldDB" id="A0AAU9PWB9"/>
<reference evidence="2 3" key="1">
    <citation type="submission" date="2022-01" db="EMBL/GenBank/DDBJ databases">
        <authorList>
            <person name="Xiong W."/>
            <person name="Schranz E."/>
        </authorList>
    </citation>
    <scope>NUCLEOTIDE SEQUENCE [LARGE SCALE GENOMIC DNA]</scope>
</reference>
<gene>
    <name evidence="2" type="ORF">LVIROSA_LOCUS39813</name>
</gene>
<dbReference type="Proteomes" id="UP001157418">
    <property type="component" value="Unassembled WGS sequence"/>
</dbReference>
<dbReference type="SMART" id="SM00256">
    <property type="entry name" value="FBOX"/>
    <property type="match status" value="1"/>
</dbReference>
<dbReference type="SUPFAM" id="SSF81383">
    <property type="entry name" value="F-box domain"/>
    <property type="match status" value="1"/>
</dbReference>
<organism evidence="2 3">
    <name type="scientific">Lactuca virosa</name>
    <dbReference type="NCBI Taxonomy" id="75947"/>
    <lineage>
        <taxon>Eukaryota</taxon>
        <taxon>Viridiplantae</taxon>
        <taxon>Streptophyta</taxon>
        <taxon>Embryophyta</taxon>
        <taxon>Tracheophyta</taxon>
        <taxon>Spermatophyta</taxon>
        <taxon>Magnoliopsida</taxon>
        <taxon>eudicotyledons</taxon>
        <taxon>Gunneridae</taxon>
        <taxon>Pentapetalae</taxon>
        <taxon>asterids</taxon>
        <taxon>campanulids</taxon>
        <taxon>Asterales</taxon>
        <taxon>Asteraceae</taxon>
        <taxon>Cichorioideae</taxon>
        <taxon>Cichorieae</taxon>
        <taxon>Lactucinae</taxon>
        <taxon>Lactuca</taxon>
    </lineage>
</organism>
<keyword evidence="3" id="KW-1185">Reference proteome</keyword>
<accession>A0AAU9PWB9</accession>
<dbReference type="Gene3D" id="3.80.10.10">
    <property type="entry name" value="Ribonuclease Inhibitor"/>
    <property type="match status" value="1"/>
</dbReference>
<evidence type="ECO:0000313" key="2">
    <source>
        <dbReference type="EMBL" id="CAH1454645.1"/>
    </source>
</evidence>
<dbReference type="PANTHER" id="PTHR38926">
    <property type="entry name" value="F-BOX DOMAIN CONTAINING PROTEIN, EXPRESSED"/>
    <property type="match status" value="1"/>
</dbReference>
<dbReference type="InterPro" id="IPR001810">
    <property type="entry name" value="F-box_dom"/>
</dbReference>
<name>A0AAU9PWB9_9ASTR</name>
<dbReference type="SUPFAM" id="SSF52047">
    <property type="entry name" value="RNI-like"/>
    <property type="match status" value="1"/>
</dbReference>
<dbReference type="InterPro" id="IPR036047">
    <property type="entry name" value="F-box-like_dom_sf"/>
</dbReference>
<protein>
    <recommendedName>
        <fullName evidence="1">F-box domain-containing protein</fullName>
    </recommendedName>
</protein>
<dbReference type="PANTHER" id="PTHR38926:SF2">
    <property type="entry name" value="F-BOX_LRR-REPEAT PROTEIN 21-RELATED"/>
    <property type="match status" value="1"/>
</dbReference>
<dbReference type="InterPro" id="IPR032675">
    <property type="entry name" value="LRR_dom_sf"/>
</dbReference>
<dbReference type="Pfam" id="PF12937">
    <property type="entry name" value="F-box-like"/>
    <property type="match status" value="1"/>
</dbReference>
<dbReference type="PROSITE" id="PS50181">
    <property type="entry name" value="FBOX"/>
    <property type="match status" value="1"/>
</dbReference>
<proteinExistence type="predicted"/>
<dbReference type="EMBL" id="CAKMRJ010005810">
    <property type="protein sequence ID" value="CAH1454645.1"/>
    <property type="molecule type" value="Genomic_DNA"/>
</dbReference>
<dbReference type="CDD" id="cd22164">
    <property type="entry name" value="F-box_AtSKIP19-like"/>
    <property type="match status" value="1"/>
</dbReference>
<evidence type="ECO:0000259" key="1">
    <source>
        <dbReference type="PROSITE" id="PS50181"/>
    </source>
</evidence>
<evidence type="ECO:0000313" key="3">
    <source>
        <dbReference type="Proteomes" id="UP001157418"/>
    </source>
</evidence>
<sequence>MASTFTAEPSSAMKESPNWLEMPDEVMVNIFQRLPTIEILNSARKVCTAWLKICKYPAMWKVINMVKRHAKDWGLGKALTMELVDLSCGELIDISIDWFGSDELLDHIVQRSRNLKRLCLVNCFGITGGALSLAVERLPQLEELHLLNTRINAQAVEVIGRNCPQLKYFKMSKVFSESFDDHALAIADNMPELRNLDVSDTELKNDGLEAIVNGCPHLESLDVRMCYNLDLGGSLGKLCQERIKDFKHSPTQNRPFYHHISYLEDDMYDDFSENDFFED</sequence>
<feature type="domain" description="F-box" evidence="1">
    <location>
        <begin position="16"/>
        <end position="63"/>
    </location>
</feature>
<comment type="caution">
    <text evidence="2">The sequence shown here is derived from an EMBL/GenBank/DDBJ whole genome shotgun (WGS) entry which is preliminary data.</text>
</comment>